<dbReference type="GO" id="GO:0046872">
    <property type="term" value="F:metal ion binding"/>
    <property type="evidence" value="ECO:0007669"/>
    <property type="project" value="UniProtKB-KW"/>
</dbReference>
<dbReference type="Proteomes" id="UP000184465">
    <property type="component" value="Unassembled WGS sequence"/>
</dbReference>
<evidence type="ECO:0000256" key="8">
    <source>
        <dbReference type="ARBA" id="ARBA00023235"/>
    </source>
</evidence>
<dbReference type="GO" id="GO:0016853">
    <property type="term" value="F:isomerase activity"/>
    <property type="evidence" value="ECO:0007669"/>
    <property type="project" value="UniProtKB-KW"/>
</dbReference>
<dbReference type="CDD" id="cd01335">
    <property type="entry name" value="Radical_SAM"/>
    <property type="match status" value="1"/>
</dbReference>
<gene>
    <name evidence="11" type="ORF">SAMN02745912_02083</name>
</gene>
<dbReference type="EMBL" id="FRAG01000022">
    <property type="protein sequence ID" value="SHK04843.1"/>
    <property type="molecule type" value="Genomic_DNA"/>
</dbReference>
<keyword evidence="3" id="KW-0949">S-adenosyl-L-methionine</keyword>
<evidence type="ECO:0000256" key="2">
    <source>
        <dbReference type="ARBA" id="ARBA00022485"/>
    </source>
</evidence>
<dbReference type="SUPFAM" id="SSF102114">
    <property type="entry name" value="Radical SAM enzymes"/>
    <property type="match status" value="1"/>
</dbReference>
<dbReference type="AlphaFoldDB" id="A0A1M6PA71"/>
<dbReference type="SFLD" id="SFLDS00029">
    <property type="entry name" value="Radical_SAM"/>
    <property type="match status" value="1"/>
</dbReference>
<feature type="binding site" evidence="9">
    <location>
        <position position="126"/>
    </location>
    <ligand>
        <name>[4Fe-4S] cluster</name>
        <dbReference type="ChEBI" id="CHEBI:49883"/>
        <note>4Fe-4S-S-AdoMet</note>
    </ligand>
</feature>
<dbReference type="RefSeq" id="WP_330390481.1">
    <property type="nucleotide sequence ID" value="NZ_FRAG01000022.1"/>
</dbReference>
<keyword evidence="7 9" id="KW-0411">Iron-sulfur</keyword>
<dbReference type="Pfam" id="PF04055">
    <property type="entry name" value="Radical_SAM"/>
    <property type="match status" value="1"/>
</dbReference>
<evidence type="ECO:0000256" key="6">
    <source>
        <dbReference type="ARBA" id="ARBA00023004"/>
    </source>
</evidence>
<dbReference type="PIRSF" id="PIRSF004911">
    <property type="entry name" value="DUF160"/>
    <property type="match status" value="1"/>
</dbReference>
<dbReference type="GO" id="GO:0051539">
    <property type="term" value="F:4 iron, 4 sulfur cluster binding"/>
    <property type="evidence" value="ECO:0007669"/>
    <property type="project" value="UniProtKB-KW"/>
</dbReference>
<dbReference type="PROSITE" id="PS51918">
    <property type="entry name" value="RADICAL_SAM"/>
    <property type="match status" value="1"/>
</dbReference>
<evidence type="ECO:0000256" key="5">
    <source>
        <dbReference type="ARBA" id="ARBA00022898"/>
    </source>
</evidence>
<feature type="domain" description="Radical SAM core" evidence="10">
    <location>
        <begin position="112"/>
        <end position="291"/>
    </location>
</feature>
<protein>
    <submittedName>
        <fullName evidence="11">KamA family protein</fullName>
    </submittedName>
</protein>
<keyword evidence="8" id="KW-0413">Isomerase</keyword>
<keyword evidence="5" id="KW-0663">Pyridoxal phosphate</keyword>
<evidence type="ECO:0000259" key="10">
    <source>
        <dbReference type="PROSITE" id="PS51918"/>
    </source>
</evidence>
<keyword evidence="12" id="KW-1185">Reference proteome</keyword>
<name>A0A1M6PA71_PARC5</name>
<evidence type="ECO:0000256" key="4">
    <source>
        <dbReference type="ARBA" id="ARBA00022723"/>
    </source>
</evidence>
<sequence>MRNYKDITIWKDVPEEKWNDWHWQLANRLTSVEQLKNIINMTPDEEKGIRDCLMNLRMAITPHYATLMDPNNPKCSVRLQAIPTEAELIRDSDDLDDPTFEDIDSPAKHLTHRYPDRVLLLTTDQCAMYCRHCTRRRLVGTNDAAYGPEELEPAFQYIEKTTEIRDVVISGGDPLTLSTERLEQILKRLRSIPHIDIMRIGSRVPVVMPQRITDELCRMIKKYHPIFINTHFNSPKEMTKESAGALAKLANAGIPLGNQSVLLKGINDCPNIMKRLVQALVKNRVRPYYLY</sequence>
<accession>A0A1M6PA71</accession>
<feature type="binding site" evidence="9">
    <location>
        <position position="130"/>
    </location>
    <ligand>
        <name>[4Fe-4S] cluster</name>
        <dbReference type="ChEBI" id="CHEBI:49883"/>
        <note>4Fe-4S-S-AdoMet</note>
    </ligand>
</feature>
<organism evidence="11 12">
    <name type="scientific">Paramaledivibacter caminithermalis (strain DSM 15212 / CIP 107654 / DViRD3)</name>
    <name type="common">Clostridium caminithermale</name>
    <dbReference type="NCBI Taxonomy" id="1121301"/>
    <lineage>
        <taxon>Bacteria</taxon>
        <taxon>Bacillati</taxon>
        <taxon>Bacillota</taxon>
        <taxon>Clostridia</taxon>
        <taxon>Peptostreptococcales</taxon>
        <taxon>Caminicellaceae</taxon>
        <taxon>Paramaledivibacter</taxon>
    </lineage>
</organism>
<feature type="binding site" evidence="9">
    <location>
        <position position="133"/>
    </location>
    <ligand>
        <name>[4Fe-4S] cluster</name>
        <dbReference type="ChEBI" id="CHEBI:49883"/>
        <note>4Fe-4S-S-AdoMet</note>
    </ligand>
</feature>
<proteinExistence type="predicted"/>
<dbReference type="InterPro" id="IPR003739">
    <property type="entry name" value="Lys_aminomutase/Glu_NH3_mut"/>
</dbReference>
<dbReference type="STRING" id="1121301.SAMN02745912_02083"/>
<evidence type="ECO:0000313" key="11">
    <source>
        <dbReference type="EMBL" id="SHK04843.1"/>
    </source>
</evidence>
<dbReference type="InterPro" id="IPR007197">
    <property type="entry name" value="rSAM"/>
</dbReference>
<dbReference type="Gene3D" id="6.10.140.1170">
    <property type="match status" value="1"/>
</dbReference>
<evidence type="ECO:0000313" key="12">
    <source>
        <dbReference type="Proteomes" id="UP000184465"/>
    </source>
</evidence>
<dbReference type="InterPro" id="IPR013785">
    <property type="entry name" value="Aldolase_TIM"/>
</dbReference>
<comment type="cofactor">
    <cofactor evidence="1">
        <name>pyridoxal 5'-phosphate</name>
        <dbReference type="ChEBI" id="CHEBI:597326"/>
    </cofactor>
</comment>
<evidence type="ECO:0000256" key="9">
    <source>
        <dbReference type="PIRSR" id="PIRSR004911-1"/>
    </source>
</evidence>
<evidence type="ECO:0000256" key="7">
    <source>
        <dbReference type="ARBA" id="ARBA00023014"/>
    </source>
</evidence>
<dbReference type="InterPro" id="IPR058240">
    <property type="entry name" value="rSAM_sf"/>
</dbReference>
<evidence type="ECO:0000256" key="1">
    <source>
        <dbReference type="ARBA" id="ARBA00001933"/>
    </source>
</evidence>
<dbReference type="Gene3D" id="3.20.20.70">
    <property type="entry name" value="Aldolase class I"/>
    <property type="match status" value="1"/>
</dbReference>
<keyword evidence="6" id="KW-0408">Iron</keyword>
<dbReference type="NCBIfam" id="TIGR00238">
    <property type="entry name" value="KamA family radical SAM protein"/>
    <property type="match status" value="1"/>
</dbReference>
<keyword evidence="4 9" id="KW-0479">Metal-binding</keyword>
<keyword evidence="2 9" id="KW-0004">4Fe-4S</keyword>
<dbReference type="PANTHER" id="PTHR30538:SF1">
    <property type="entry name" value="L-LYSINE 2,3-AMINOMUTASE"/>
    <property type="match status" value="1"/>
</dbReference>
<evidence type="ECO:0000256" key="3">
    <source>
        <dbReference type="ARBA" id="ARBA00022691"/>
    </source>
</evidence>
<dbReference type="PANTHER" id="PTHR30538">
    <property type="entry name" value="LYSINE 2,3-AMINOMUTASE-RELATED"/>
    <property type="match status" value="1"/>
</dbReference>
<reference evidence="11 12" key="1">
    <citation type="submission" date="2016-11" db="EMBL/GenBank/DDBJ databases">
        <authorList>
            <person name="Jaros S."/>
            <person name="Januszkiewicz K."/>
            <person name="Wedrychowicz H."/>
        </authorList>
    </citation>
    <scope>NUCLEOTIDE SEQUENCE [LARGE SCALE GENOMIC DNA]</scope>
    <source>
        <strain evidence="11 12">DSM 15212</strain>
    </source>
</reference>